<sequence length="60" mass="6736">MSWSPKLPGKVIRWSVAMEPVTAMRTGFFFLVVSKPMSPKRIREGPARTKTDGTLRRSAS</sequence>
<protein>
    <submittedName>
        <fullName evidence="2">Uncharacterized protein</fullName>
    </submittedName>
</protein>
<feature type="region of interest" description="Disordered" evidence="1">
    <location>
        <begin position="40"/>
        <end position="60"/>
    </location>
</feature>
<evidence type="ECO:0000313" key="2">
    <source>
        <dbReference type="EMBL" id="GAA2698505.1"/>
    </source>
</evidence>
<accession>A0ABN3TBE1</accession>
<dbReference type="EMBL" id="BAAATE010000051">
    <property type="protein sequence ID" value="GAA2698505.1"/>
    <property type="molecule type" value="Genomic_DNA"/>
</dbReference>
<organism evidence="2 3">
    <name type="scientific">Nonomuraea recticatena</name>
    <dbReference type="NCBI Taxonomy" id="46178"/>
    <lineage>
        <taxon>Bacteria</taxon>
        <taxon>Bacillati</taxon>
        <taxon>Actinomycetota</taxon>
        <taxon>Actinomycetes</taxon>
        <taxon>Streptosporangiales</taxon>
        <taxon>Streptosporangiaceae</taxon>
        <taxon>Nonomuraea</taxon>
    </lineage>
</organism>
<comment type="caution">
    <text evidence="2">The sequence shown here is derived from an EMBL/GenBank/DDBJ whole genome shotgun (WGS) entry which is preliminary data.</text>
</comment>
<reference evidence="2 3" key="1">
    <citation type="journal article" date="2019" name="Int. J. Syst. Evol. Microbiol.">
        <title>The Global Catalogue of Microorganisms (GCM) 10K type strain sequencing project: providing services to taxonomists for standard genome sequencing and annotation.</title>
        <authorList>
            <consortium name="The Broad Institute Genomics Platform"/>
            <consortium name="The Broad Institute Genome Sequencing Center for Infectious Disease"/>
            <person name="Wu L."/>
            <person name="Ma J."/>
        </authorList>
    </citation>
    <scope>NUCLEOTIDE SEQUENCE [LARGE SCALE GENOMIC DNA]</scope>
    <source>
        <strain evidence="2 3">JCM 6835</strain>
    </source>
</reference>
<name>A0ABN3TBE1_9ACTN</name>
<evidence type="ECO:0000256" key="1">
    <source>
        <dbReference type="SAM" id="MobiDB-lite"/>
    </source>
</evidence>
<keyword evidence="3" id="KW-1185">Reference proteome</keyword>
<proteinExistence type="predicted"/>
<gene>
    <name evidence="2" type="ORF">GCM10010412_094230</name>
</gene>
<evidence type="ECO:0000313" key="3">
    <source>
        <dbReference type="Proteomes" id="UP001501666"/>
    </source>
</evidence>
<feature type="compositionally biased region" description="Basic and acidic residues" evidence="1">
    <location>
        <begin position="41"/>
        <end position="60"/>
    </location>
</feature>
<dbReference type="Proteomes" id="UP001501666">
    <property type="component" value="Unassembled WGS sequence"/>
</dbReference>